<evidence type="ECO:0000256" key="1">
    <source>
        <dbReference type="SAM" id="Phobius"/>
    </source>
</evidence>
<reference evidence="2 3" key="1">
    <citation type="submission" date="2014-03" db="EMBL/GenBank/DDBJ databases">
        <title>Draft genome of the hookworm Oesophagostomum dentatum.</title>
        <authorList>
            <person name="Mitreva M."/>
        </authorList>
    </citation>
    <scope>NUCLEOTIDE SEQUENCE [LARGE SCALE GENOMIC DNA]</scope>
    <source>
        <strain evidence="2 3">OD-Hann</strain>
    </source>
</reference>
<dbReference type="EMBL" id="KN607820">
    <property type="protein sequence ID" value="KHJ78950.1"/>
    <property type="molecule type" value="Genomic_DNA"/>
</dbReference>
<gene>
    <name evidence="2" type="ORF">OESDEN_21420</name>
</gene>
<protein>
    <submittedName>
        <fullName evidence="2">Uncharacterized protein</fullName>
    </submittedName>
</protein>
<feature type="non-terminal residue" evidence="2">
    <location>
        <position position="1"/>
    </location>
</feature>
<keyword evidence="1" id="KW-0812">Transmembrane</keyword>
<keyword evidence="1" id="KW-0472">Membrane</keyword>
<keyword evidence="3" id="KW-1185">Reference proteome</keyword>
<dbReference type="PANTHER" id="PTHR21824">
    <property type="entry name" value="TRANSMEMBRANE PROTEIN 177"/>
    <property type="match status" value="1"/>
</dbReference>
<dbReference type="PANTHER" id="PTHR21824:SF4">
    <property type="entry name" value="TRANSMEMBRANE PROTEIN 177"/>
    <property type="match status" value="1"/>
</dbReference>
<accession>A0A0B1S6T6</accession>
<keyword evidence="1" id="KW-1133">Transmembrane helix</keyword>
<feature type="transmembrane region" description="Helical" evidence="1">
    <location>
        <begin position="31"/>
        <end position="54"/>
    </location>
</feature>
<dbReference type="Proteomes" id="UP000053660">
    <property type="component" value="Unassembled WGS sequence"/>
</dbReference>
<dbReference type="OrthoDB" id="110174at2759"/>
<sequence>YDRKLDLVPSRRWNEQATEFLQTKAGRRLRIGLLAGTIAAYPIGSLLINGPYAVEELPPRLKKIAEEEYARFLESESRVPKDAVVTQHIGKTIGDYETAAAGSLGVRTGLHVAVPFHARFRNVEEALEYFKSHNIDSIDFLDVKVPTLWDTPSGSELASAFVLSDNAVRFMFLRDLHAHDGYASLAQRSISWATWTSFTSIFTYWLHNSAKICGGTAMSFVVIYSLFVAAAWYSNKQWYDLYR</sequence>
<evidence type="ECO:0000313" key="3">
    <source>
        <dbReference type="Proteomes" id="UP000053660"/>
    </source>
</evidence>
<proteinExistence type="predicted"/>
<organism evidence="2 3">
    <name type="scientific">Oesophagostomum dentatum</name>
    <name type="common">Nodular worm</name>
    <dbReference type="NCBI Taxonomy" id="61180"/>
    <lineage>
        <taxon>Eukaryota</taxon>
        <taxon>Metazoa</taxon>
        <taxon>Ecdysozoa</taxon>
        <taxon>Nematoda</taxon>
        <taxon>Chromadorea</taxon>
        <taxon>Rhabditida</taxon>
        <taxon>Rhabditina</taxon>
        <taxon>Rhabditomorpha</taxon>
        <taxon>Strongyloidea</taxon>
        <taxon>Strongylidae</taxon>
        <taxon>Oesophagostomum</taxon>
    </lineage>
</organism>
<dbReference type="AlphaFoldDB" id="A0A0B1S6T6"/>
<feature type="non-terminal residue" evidence="2">
    <location>
        <position position="243"/>
    </location>
</feature>
<dbReference type="InterPro" id="IPR026620">
    <property type="entry name" value="TMEM177"/>
</dbReference>
<feature type="transmembrane region" description="Helical" evidence="1">
    <location>
        <begin position="212"/>
        <end position="233"/>
    </location>
</feature>
<evidence type="ECO:0000313" key="2">
    <source>
        <dbReference type="EMBL" id="KHJ78950.1"/>
    </source>
</evidence>
<name>A0A0B1S6T6_OESDE</name>
<dbReference type="GO" id="GO:0016020">
    <property type="term" value="C:membrane"/>
    <property type="evidence" value="ECO:0007669"/>
    <property type="project" value="TreeGrafter"/>
</dbReference>